<keyword evidence="3 6" id="KW-0863">Zinc-finger</keyword>
<organism evidence="8 9">
    <name type="scientific">Linnemannia elongata AG-77</name>
    <dbReference type="NCBI Taxonomy" id="1314771"/>
    <lineage>
        <taxon>Eukaryota</taxon>
        <taxon>Fungi</taxon>
        <taxon>Fungi incertae sedis</taxon>
        <taxon>Mucoromycota</taxon>
        <taxon>Mortierellomycotina</taxon>
        <taxon>Mortierellomycetes</taxon>
        <taxon>Mortierellales</taxon>
        <taxon>Mortierellaceae</taxon>
        <taxon>Linnemannia</taxon>
    </lineage>
</organism>
<dbReference type="AlphaFoldDB" id="A0A197JMK6"/>
<name>A0A197JMK6_9FUNG</name>
<dbReference type="InterPro" id="IPR019787">
    <property type="entry name" value="Znf_PHD-finger"/>
</dbReference>
<dbReference type="PROSITE" id="PS50016">
    <property type="entry name" value="ZF_PHD_2"/>
    <property type="match status" value="1"/>
</dbReference>
<sequence>MVTKDVYCICRGPYDGVEFMIACDRCEEWFHGRCIGMKPQEAKKSNHYYCDTC</sequence>
<dbReference type="PROSITE" id="PS01359">
    <property type="entry name" value="ZF_PHD_1"/>
    <property type="match status" value="1"/>
</dbReference>
<dbReference type="OrthoDB" id="436852at2759"/>
<evidence type="ECO:0000256" key="1">
    <source>
        <dbReference type="ARBA" id="ARBA00004123"/>
    </source>
</evidence>
<keyword evidence="4" id="KW-0862">Zinc</keyword>
<feature type="non-terminal residue" evidence="8">
    <location>
        <position position="53"/>
    </location>
</feature>
<dbReference type="PANTHER" id="PTHR46174:SF1">
    <property type="entry name" value="CXXC-TYPE ZINC FINGER PROTEIN 1"/>
    <property type="match status" value="1"/>
</dbReference>
<accession>A0A197JMK6</accession>
<dbReference type="InterPro" id="IPR011011">
    <property type="entry name" value="Znf_FYVE_PHD"/>
</dbReference>
<keyword evidence="5" id="KW-0539">Nucleus</keyword>
<keyword evidence="9" id="KW-1185">Reference proteome</keyword>
<reference evidence="8 9" key="1">
    <citation type="submission" date="2016-05" db="EMBL/GenBank/DDBJ databases">
        <title>Genome sequencing reveals origins of a unique bacterial endosymbiosis in the earliest lineages of terrestrial Fungi.</title>
        <authorList>
            <consortium name="DOE Joint Genome Institute"/>
            <person name="Uehling J."/>
            <person name="Gryganskyi A."/>
            <person name="Hameed K."/>
            <person name="Tschaplinski T."/>
            <person name="Misztal P."/>
            <person name="Wu S."/>
            <person name="Desiro A."/>
            <person name="Vande Pol N."/>
            <person name="Du Z.-Y."/>
            <person name="Zienkiewicz A."/>
            <person name="Zienkiewicz K."/>
            <person name="Morin E."/>
            <person name="Tisserant E."/>
            <person name="Splivallo R."/>
            <person name="Hainaut M."/>
            <person name="Henrissat B."/>
            <person name="Ohm R."/>
            <person name="Kuo A."/>
            <person name="Yan J."/>
            <person name="Lipzen A."/>
            <person name="Nolan M."/>
            <person name="Labutti K."/>
            <person name="Barry K."/>
            <person name="Goldstein A."/>
            <person name="Labbe J."/>
            <person name="Schadt C."/>
            <person name="Tuskan G."/>
            <person name="Grigoriev I."/>
            <person name="Martin F."/>
            <person name="Vilgalys R."/>
            <person name="Bonito G."/>
        </authorList>
    </citation>
    <scope>NUCLEOTIDE SEQUENCE [LARGE SCALE GENOMIC DNA]</scope>
    <source>
        <strain evidence="8 9">AG-77</strain>
    </source>
</reference>
<evidence type="ECO:0000313" key="9">
    <source>
        <dbReference type="Proteomes" id="UP000078512"/>
    </source>
</evidence>
<evidence type="ECO:0000256" key="5">
    <source>
        <dbReference type="ARBA" id="ARBA00023242"/>
    </source>
</evidence>
<proteinExistence type="predicted"/>
<dbReference type="EMBL" id="KV442075">
    <property type="protein sequence ID" value="OAQ25716.1"/>
    <property type="molecule type" value="Genomic_DNA"/>
</dbReference>
<evidence type="ECO:0000313" key="8">
    <source>
        <dbReference type="EMBL" id="OAQ25716.1"/>
    </source>
</evidence>
<gene>
    <name evidence="8" type="ORF">K457DRAFT_80181</name>
</gene>
<feature type="domain" description="PHD-type" evidence="7">
    <location>
        <begin position="5"/>
        <end position="53"/>
    </location>
</feature>
<dbReference type="PANTHER" id="PTHR46174">
    <property type="entry name" value="CXXC-TYPE ZINC FINGER PROTEIN 1"/>
    <property type="match status" value="1"/>
</dbReference>
<dbReference type="SUPFAM" id="SSF57903">
    <property type="entry name" value="FYVE/PHD zinc finger"/>
    <property type="match status" value="1"/>
</dbReference>
<dbReference type="SMART" id="SM00249">
    <property type="entry name" value="PHD"/>
    <property type="match status" value="1"/>
</dbReference>
<keyword evidence="2" id="KW-0479">Metal-binding</keyword>
<dbReference type="STRING" id="1314771.A0A197JMK6"/>
<dbReference type="GO" id="GO:0048188">
    <property type="term" value="C:Set1C/COMPASS complex"/>
    <property type="evidence" value="ECO:0007669"/>
    <property type="project" value="InterPro"/>
</dbReference>
<dbReference type="InterPro" id="IPR019786">
    <property type="entry name" value="Zinc_finger_PHD-type_CS"/>
</dbReference>
<dbReference type="Pfam" id="PF00628">
    <property type="entry name" value="PHD"/>
    <property type="match status" value="1"/>
</dbReference>
<dbReference type="InterPro" id="IPR037869">
    <property type="entry name" value="Spp1/CFP1"/>
</dbReference>
<dbReference type="Proteomes" id="UP000078512">
    <property type="component" value="Unassembled WGS sequence"/>
</dbReference>
<dbReference type="GO" id="GO:0008270">
    <property type="term" value="F:zinc ion binding"/>
    <property type="evidence" value="ECO:0007669"/>
    <property type="project" value="UniProtKB-KW"/>
</dbReference>
<evidence type="ECO:0000256" key="4">
    <source>
        <dbReference type="ARBA" id="ARBA00022833"/>
    </source>
</evidence>
<dbReference type="GO" id="GO:0045893">
    <property type="term" value="P:positive regulation of DNA-templated transcription"/>
    <property type="evidence" value="ECO:0007669"/>
    <property type="project" value="TreeGrafter"/>
</dbReference>
<dbReference type="InterPro" id="IPR001965">
    <property type="entry name" value="Znf_PHD"/>
</dbReference>
<comment type="subcellular location">
    <subcellularLocation>
        <location evidence="1">Nucleus</location>
    </subcellularLocation>
</comment>
<evidence type="ECO:0000259" key="7">
    <source>
        <dbReference type="PROSITE" id="PS50016"/>
    </source>
</evidence>
<dbReference type="Gene3D" id="3.30.40.10">
    <property type="entry name" value="Zinc/RING finger domain, C3HC4 (zinc finger)"/>
    <property type="match status" value="1"/>
</dbReference>
<evidence type="ECO:0000256" key="6">
    <source>
        <dbReference type="PROSITE-ProRule" id="PRU00146"/>
    </source>
</evidence>
<evidence type="ECO:0000256" key="2">
    <source>
        <dbReference type="ARBA" id="ARBA00022723"/>
    </source>
</evidence>
<dbReference type="InterPro" id="IPR013083">
    <property type="entry name" value="Znf_RING/FYVE/PHD"/>
</dbReference>
<evidence type="ECO:0000256" key="3">
    <source>
        <dbReference type="ARBA" id="ARBA00022771"/>
    </source>
</evidence>
<protein>
    <recommendedName>
        <fullName evidence="7">PHD-type domain-containing protein</fullName>
    </recommendedName>
</protein>